<gene>
    <name evidence="1" type="ORF">SI8410_14018197</name>
</gene>
<name>A0A7I8LBZ5_SPIIN</name>
<evidence type="ECO:0000313" key="2">
    <source>
        <dbReference type="Proteomes" id="UP000663760"/>
    </source>
</evidence>
<keyword evidence="2" id="KW-1185">Reference proteome</keyword>
<organism evidence="1 2">
    <name type="scientific">Spirodela intermedia</name>
    <name type="common">Intermediate duckweed</name>
    <dbReference type="NCBI Taxonomy" id="51605"/>
    <lineage>
        <taxon>Eukaryota</taxon>
        <taxon>Viridiplantae</taxon>
        <taxon>Streptophyta</taxon>
        <taxon>Embryophyta</taxon>
        <taxon>Tracheophyta</taxon>
        <taxon>Spermatophyta</taxon>
        <taxon>Magnoliopsida</taxon>
        <taxon>Liliopsida</taxon>
        <taxon>Araceae</taxon>
        <taxon>Lemnoideae</taxon>
        <taxon>Spirodela</taxon>
    </lineage>
</organism>
<dbReference type="AlphaFoldDB" id="A0A7I8LBZ5"/>
<sequence>MIPLLLKEISLISISVIRIIMRLKRCRFLMH</sequence>
<proteinExistence type="predicted"/>
<protein>
    <submittedName>
        <fullName evidence="1">Uncharacterized protein</fullName>
    </submittedName>
</protein>
<evidence type="ECO:0000313" key="1">
    <source>
        <dbReference type="EMBL" id="CAA7407519.1"/>
    </source>
</evidence>
<accession>A0A7I8LBZ5</accession>
<dbReference type="Proteomes" id="UP000663760">
    <property type="component" value="Chromosome 14"/>
</dbReference>
<reference evidence="1" key="1">
    <citation type="submission" date="2020-02" db="EMBL/GenBank/DDBJ databases">
        <authorList>
            <person name="Scholz U."/>
            <person name="Mascher M."/>
            <person name="Fiebig A."/>
        </authorList>
    </citation>
    <scope>NUCLEOTIDE SEQUENCE</scope>
</reference>
<dbReference type="EMBL" id="LR746277">
    <property type="protein sequence ID" value="CAA7407519.1"/>
    <property type="molecule type" value="Genomic_DNA"/>
</dbReference>